<evidence type="ECO:0000313" key="4">
    <source>
        <dbReference type="Proteomes" id="UP001177140"/>
    </source>
</evidence>
<evidence type="ECO:0000256" key="2">
    <source>
        <dbReference type="SAM" id="MobiDB-lite"/>
    </source>
</evidence>
<dbReference type="AlphaFoldDB" id="A0AA41SD99"/>
<feature type="region of interest" description="Disordered" evidence="2">
    <location>
        <begin position="266"/>
        <end position="324"/>
    </location>
</feature>
<feature type="region of interest" description="Disordered" evidence="2">
    <location>
        <begin position="89"/>
        <end position="112"/>
    </location>
</feature>
<feature type="compositionally biased region" description="Basic residues" evidence="2">
    <location>
        <begin position="315"/>
        <end position="324"/>
    </location>
</feature>
<dbReference type="EMBL" id="JAJJMA010177260">
    <property type="protein sequence ID" value="MCL7037282.1"/>
    <property type="molecule type" value="Genomic_DNA"/>
</dbReference>
<feature type="compositionally biased region" description="Polar residues" evidence="2">
    <location>
        <begin position="89"/>
        <end position="108"/>
    </location>
</feature>
<organism evidence="3 4">
    <name type="scientific">Papaver nudicaule</name>
    <name type="common">Iceland poppy</name>
    <dbReference type="NCBI Taxonomy" id="74823"/>
    <lineage>
        <taxon>Eukaryota</taxon>
        <taxon>Viridiplantae</taxon>
        <taxon>Streptophyta</taxon>
        <taxon>Embryophyta</taxon>
        <taxon>Tracheophyta</taxon>
        <taxon>Spermatophyta</taxon>
        <taxon>Magnoliopsida</taxon>
        <taxon>Ranunculales</taxon>
        <taxon>Papaveraceae</taxon>
        <taxon>Papaveroideae</taxon>
        <taxon>Papaver</taxon>
    </lineage>
</organism>
<sequence>MGRRMRAGSLAKKNQGGGGAADDDFLLKDFLLTYKSIRRSVSSTAEDATIEALVEVTVLEDGVSWIAEDATTEASNELIEVTVQEDGSCQRGKSNWRSGRLQKTVSSSQDEDVNRRKLVPVDIMLEGAEGSGAEAEEGFPKTPGAEKEKTGGYIGRLYNLLQEQQKTIDELAARRSVSLHDLISVSETRVKVKSNKYKDKYVETQEKMQNIEREKYELTKQLECANARHEGFEKGQQSICGVIDKLKDALLFSSLAKPAETLLELPSTSNGSGTMKRSTAKGVKGSDTLKRSTQAKPRAVKGVKGSDTVKTKAPAAKRKKVVNC</sequence>
<comment type="caution">
    <text evidence="3">The sequence shown here is derived from an EMBL/GenBank/DDBJ whole genome shotgun (WGS) entry which is preliminary data.</text>
</comment>
<keyword evidence="4" id="KW-1185">Reference proteome</keyword>
<dbReference type="PANTHER" id="PTHR38936">
    <property type="entry name" value="TITIN-LIKE ISOFORM X2"/>
    <property type="match status" value="1"/>
</dbReference>
<name>A0AA41SD99_PAPNU</name>
<proteinExistence type="predicted"/>
<feature type="compositionally biased region" description="Polar residues" evidence="2">
    <location>
        <begin position="266"/>
        <end position="277"/>
    </location>
</feature>
<reference evidence="3" key="1">
    <citation type="submission" date="2022-03" db="EMBL/GenBank/DDBJ databases">
        <title>A functionally conserved STORR gene fusion in Papaver species that diverged 16.8 million years ago.</title>
        <authorList>
            <person name="Catania T."/>
        </authorList>
    </citation>
    <scope>NUCLEOTIDE SEQUENCE</scope>
    <source>
        <strain evidence="3">S-191538</strain>
    </source>
</reference>
<protein>
    <submittedName>
        <fullName evidence="3">Uncharacterized protein</fullName>
    </submittedName>
</protein>
<feature type="region of interest" description="Disordered" evidence="2">
    <location>
        <begin position="1"/>
        <end position="23"/>
    </location>
</feature>
<feature type="coiled-coil region" evidence="1">
    <location>
        <begin position="154"/>
        <end position="228"/>
    </location>
</feature>
<dbReference type="PANTHER" id="PTHR38936:SF1">
    <property type="entry name" value="DUF641 DOMAIN-CONTAINING PROTEIN"/>
    <property type="match status" value="1"/>
</dbReference>
<evidence type="ECO:0000313" key="3">
    <source>
        <dbReference type="EMBL" id="MCL7037282.1"/>
    </source>
</evidence>
<feature type="region of interest" description="Disordered" evidence="2">
    <location>
        <begin position="129"/>
        <end position="148"/>
    </location>
</feature>
<accession>A0AA41SD99</accession>
<keyword evidence="1" id="KW-0175">Coiled coil</keyword>
<dbReference type="Proteomes" id="UP001177140">
    <property type="component" value="Unassembled WGS sequence"/>
</dbReference>
<gene>
    <name evidence="3" type="ORF">MKW94_023289</name>
</gene>
<evidence type="ECO:0000256" key="1">
    <source>
        <dbReference type="SAM" id="Coils"/>
    </source>
</evidence>